<name>A0A3S5BT17_9PLAT</name>
<evidence type="ECO:0000313" key="1">
    <source>
        <dbReference type="EMBL" id="VEL38456.1"/>
    </source>
</evidence>
<protein>
    <submittedName>
        <fullName evidence="1">Uncharacterized protein</fullName>
    </submittedName>
</protein>
<gene>
    <name evidence="1" type="ORF">PXEA_LOCUS31896</name>
</gene>
<sequence length="133" mass="14587">MLWWILNGLSSSTYSDTGWPTYFSCRGDKAIGATGSRRRRPVRFSSTPFLPLNVPKTSPSVRWLSPLTTGLRHNLVLYELLQRGSVSGTTAIQASCCLSRPPVGILVCVYVCACMCVCDKWTAVDKPDGKTVV</sequence>
<accession>A0A3S5BT17</accession>
<dbReference type="Proteomes" id="UP000784294">
    <property type="component" value="Unassembled WGS sequence"/>
</dbReference>
<proteinExistence type="predicted"/>
<dbReference type="EMBL" id="CAAALY010257983">
    <property type="protein sequence ID" value="VEL38456.1"/>
    <property type="molecule type" value="Genomic_DNA"/>
</dbReference>
<organism evidence="1 2">
    <name type="scientific">Protopolystoma xenopodis</name>
    <dbReference type="NCBI Taxonomy" id="117903"/>
    <lineage>
        <taxon>Eukaryota</taxon>
        <taxon>Metazoa</taxon>
        <taxon>Spiralia</taxon>
        <taxon>Lophotrochozoa</taxon>
        <taxon>Platyhelminthes</taxon>
        <taxon>Monogenea</taxon>
        <taxon>Polyopisthocotylea</taxon>
        <taxon>Polystomatidea</taxon>
        <taxon>Polystomatidae</taxon>
        <taxon>Protopolystoma</taxon>
    </lineage>
</organism>
<dbReference type="AlphaFoldDB" id="A0A3S5BT17"/>
<evidence type="ECO:0000313" key="2">
    <source>
        <dbReference type="Proteomes" id="UP000784294"/>
    </source>
</evidence>
<keyword evidence="2" id="KW-1185">Reference proteome</keyword>
<comment type="caution">
    <text evidence="1">The sequence shown here is derived from an EMBL/GenBank/DDBJ whole genome shotgun (WGS) entry which is preliminary data.</text>
</comment>
<reference evidence="1" key="1">
    <citation type="submission" date="2018-11" db="EMBL/GenBank/DDBJ databases">
        <authorList>
            <consortium name="Pathogen Informatics"/>
        </authorList>
    </citation>
    <scope>NUCLEOTIDE SEQUENCE</scope>
</reference>